<dbReference type="EMBL" id="NBII01000001">
    <property type="protein sequence ID" value="PAV23845.1"/>
    <property type="molecule type" value="Genomic_DNA"/>
</dbReference>
<dbReference type="InterPro" id="IPR036514">
    <property type="entry name" value="SGNH_hydro_sf"/>
</dbReference>
<evidence type="ECO:0000313" key="3">
    <source>
        <dbReference type="EMBL" id="PAV23845.1"/>
    </source>
</evidence>
<dbReference type="InParanoid" id="A0A286UWL5"/>
<feature type="signal peptide" evidence="2">
    <location>
        <begin position="1"/>
        <end position="22"/>
    </location>
</feature>
<keyword evidence="2" id="KW-0732">Signal</keyword>
<keyword evidence="1" id="KW-0378">Hydrolase</keyword>
<name>A0A286UWL5_9AGAM</name>
<dbReference type="Gene3D" id="3.40.50.1110">
    <property type="entry name" value="SGNH hydrolase"/>
    <property type="match status" value="1"/>
</dbReference>
<dbReference type="InterPro" id="IPR001087">
    <property type="entry name" value="GDSL"/>
</dbReference>
<dbReference type="PANTHER" id="PTHR45648:SF85">
    <property type="entry name" value="A, PUTATIVE (AFU_ORTHOLOGUE AFUA_2G10760)-RELATED"/>
    <property type="match status" value="1"/>
</dbReference>
<dbReference type="STRING" id="2282107.A0A286UWL5"/>
<sequence>MRFNVNWVLSISLIITPISTLAQQSFLFAFGDSYTTDGFDITAGINSTATNFTSSNGPNWADFLTNTYNTSETKLFNLGSGGATIDSELVVPFAPTVKSIVDQVAQFKEFLAPKPFGAKWSSNNSLFAFWIGINDVGNSFNWTNVTQVGFHQVLMTRLFGQVEELYKEGARSFVFLSVPPTNRAPLLLVQGPEIVAQIASSIADYNAQLIESVNEFAAKHRDVKAITFDTQPVFNALLDQADVFGYVNVTGFCEAYQDGTPELSTQIEPCAPVSNYFWLNTLHPLFTVHDAVSRGITKALKA</sequence>
<dbReference type="CDD" id="cd01846">
    <property type="entry name" value="fatty_acyltransferase_like"/>
    <property type="match status" value="1"/>
</dbReference>
<dbReference type="Pfam" id="PF00657">
    <property type="entry name" value="Lipase_GDSL"/>
    <property type="match status" value="1"/>
</dbReference>
<dbReference type="InterPro" id="IPR051058">
    <property type="entry name" value="GDSL_Est/Lipase"/>
</dbReference>
<evidence type="ECO:0000256" key="1">
    <source>
        <dbReference type="ARBA" id="ARBA00022801"/>
    </source>
</evidence>
<dbReference type="PANTHER" id="PTHR45648">
    <property type="entry name" value="GDSL LIPASE/ACYLHYDROLASE FAMILY PROTEIN (AFU_ORTHOLOGUE AFUA_4G14700)"/>
    <property type="match status" value="1"/>
</dbReference>
<protein>
    <submittedName>
        <fullName evidence="3">Carbohydrate esterase family 16</fullName>
    </submittedName>
</protein>
<dbReference type="AlphaFoldDB" id="A0A286UWL5"/>
<comment type="caution">
    <text evidence="3">The sequence shown here is derived from an EMBL/GenBank/DDBJ whole genome shotgun (WGS) entry which is preliminary data.</text>
</comment>
<reference evidence="3 4" key="1">
    <citation type="journal article" date="2017" name="Mol. Ecol.">
        <title>Comparative and population genomic landscape of Phellinus noxius: A hypervariable fungus causing root rot in trees.</title>
        <authorList>
            <person name="Chung C.L."/>
            <person name="Lee T.J."/>
            <person name="Akiba M."/>
            <person name="Lee H.H."/>
            <person name="Kuo T.H."/>
            <person name="Liu D."/>
            <person name="Ke H.M."/>
            <person name="Yokoi T."/>
            <person name="Roa M.B."/>
            <person name="Lu M.J."/>
            <person name="Chang Y.Y."/>
            <person name="Ann P.J."/>
            <person name="Tsai J.N."/>
            <person name="Chen C.Y."/>
            <person name="Tzean S.S."/>
            <person name="Ota Y."/>
            <person name="Hattori T."/>
            <person name="Sahashi N."/>
            <person name="Liou R.F."/>
            <person name="Kikuchi T."/>
            <person name="Tsai I.J."/>
        </authorList>
    </citation>
    <scope>NUCLEOTIDE SEQUENCE [LARGE SCALE GENOMIC DNA]</scope>
    <source>
        <strain evidence="3 4">FFPRI411160</strain>
    </source>
</reference>
<dbReference type="GO" id="GO:0016788">
    <property type="term" value="F:hydrolase activity, acting on ester bonds"/>
    <property type="evidence" value="ECO:0007669"/>
    <property type="project" value="InterPro"/>
</dbReference>
<dbReference type="OrthoDB" id="1600564at2759"/>
<evidence type="ECO:0000256" key="2">
    <source>
        <dbReference type="SAM" id="SignalP"/>
    </source>
</evidence>
<proteinExistence type="predicted"/>
<evidence type="ECO:0000313" key="4">
    <source>
        <dbReference type="Proteomes" id="UP000217199"/>
    </source>
</evidence>
<feature type="chain" id="PRO_5013803503" evidence="2">
    <location>
        <begin position="23"/>
        <end position="302"/>
    </location>
</feature>
<gene>
    <name evidence="3" type="ORF">PNOK_0091300</name>
</gene>
<dbReference type="Proteomes" id="UP000217199">
    <property type="component" value="Unassembled WGS sequence"/>
</dbReference>
<organism evidence="3 4">
    <name type="scientific">Pyrrhoderma noxium</name>
    <dbReference type="NCBI Taxonomy" id="2282107"/>
    <lineage>
        <taxon>Eukaryota</taxon>
        <taxon>Fungi</taxon>
        <taxon>Dikarya</taxon>
        <taxon>Basidiomycota</taxon>
        <taxon>Agaricomycotina</taxon>
        <taxon>Agaricomycetes</taxon>
        <taxon>Hymenochaetales</taxon>
        <taxon>Hymenochaetaceae</taxon>
        <taxon>Pyrrhoderma</taxon>
    </lineage>
</organism>
<keyword evidence="4" id="KW-1185">Reference proteome</keyword>
<accession>A0A286UWL5</accession>
<dbReference type="SUPFAM" id="SSF52266">
    <property type="entry name" value="SGNH hydrolase"/>
    <property type="match status" value="1"/>
</dbReference>